<evidence type="ECO:0000256" key="2">
    <source>
        <dbReference type="ARBA" id="ARBA00008183"/>
    </source>
</evidence>
<dbReference type="SUPFAM" id="SSF55387">
    <property type="entry name" value="Frataxin/Nqo15-like"/>
    <property type="match status" value="1"/>
</dbReference>
<dbReference type="GO" id="GO:0016226">
    <property type="term" value="P:iron-sulfur cluster assembly"/>
    <property type="evidence" value="ECO:0007669"/>
    <property type="project" value="InterPro"/>
</dbReference>
<dbReference type="GO" id="GO:0008198">
    <property type="term" value="F:ferrous iron binding"/>
    <property type="evidence" value="ECO:0007669"/>
    <property type="project" value="TreeGrafter"/>
</dbReference>
<evidence type="ECO:0000256" key="7">
    <source>
        <dbReference type="ARBA" id="ARBA00022946"/>
    </source>
</evidence>
<comment type="subcellular location">
    <subcellularLocation>
        <location evidence="1">Mitochondrion</location>
    </subcellularLocation>
</comment>
<dbReference type="GO" id="GO:0006826">
    <property type="term" value="P:iron ion transport"/>
    <property type="evidence" value="ECO:0007669"/>
    <property type="project" value="UniProtKB-KW"/>
</dbReference>
<comment type="similarity">
    <text evidence="2">Belongs to the frataxin family.</text>
</comment>
<reference evidence="14" key="1">
    <citation type="submission" date="2015-10" db="EMBL/GenBank/DDBJ databases">
        <authorList>
            <person name="Devillers H."/>
        </authorList>
    </citation>
    <scope>NUCLEOTIDE SEQUENCE [LARGE SCALE GENOMIC DNA]</scope>
</reference>
<evidence type="ECO:0000256" key="6">
    <source>
        <dbReference type="ARBA" id="ARBA00022496"/>
    </source>
</evidence>
<dbReference type="PROSITE" id="PS50810">
    <property type="entry name" value="FRATAXIN_2"/>
    <property type="match status" value="1"/>
</dbReference>
<dbReference type="InterPro" id="IPR017789">
    <property type="entry name" value="Frataxin"/>
</dbReference>
<protein>
    <recommendedName>
        <fullName evidence="3">ferroxidase</fullName>
        <ecNumber evidence="3">1.16.3.1</ecNumber>
    </recommendedName>
</protein>
<evidence type="ECO:0000256" key="11">
    <source>
        <dbReference type="ARBA" id="ARBA00023128"/>
    </source>
</evidence>
<dbReference type="GO" id="GO:0005739">
    <property type="term" value="C:mitochondrion"/>
    <property type="evidence" value="ECO:0007669"/>
    <property type="project" value="UniProtKB-SubCell"/>
</dbReference>
<dbReference type="GO" id="GO:0004322">
    <property type="term" value="F:ferroxidase activity"/>
    <property type="evidence" value="ECO:0007669"/>
    <property type="project" value="UniProtKB-EC"/>
</dbReference>
<evidence type="ECO:0000256" key="8">
    <source>
        <dbReference type="ARBA" id="ARBA00023002"/>
    </source>
</evidence>
<dbReference type="PROSITE" id="PS01344">
    <property type="entry name" value="FRATAXIN_1"/>
    <property type="match status" value="1"/>
</dbReference>
<dbReference type="NCBIfam" id="TIGR03421">
    <property type="entry name" value="FeS_CyaY"/>
    <property type="match status" value="1"/>
</dbReference>
<dbReference type="Gene3D" id="3.30.920.10">
    <property type="entry name" value="Frataxin/CyaY"/>
    <property type="match status" value="1"/>
</dbReference>
<dbReference type="EC" id="1.16.3.1" evidence="3"/>
<evidence type="ECO:0000256" key="12">
    <source>
        <dbReference type="ARBA" id="ARBA00047990"/>
    </source>
</evidence>
<name>A0A0P1KVJ4_9SACH</name>
<evidence type="ECO:0000313" key="14">
    <source>
        <dbReference type="Proteomes" id="UP000236544"/>
    </source>
</evidence>
<evidence type="ECO:0000256" key="3">
    <source>
        <dbReference type="ARBA" id="ARBA00013107"/>
    </source>
</evidence>
<dbReference type="EMBL" id="LN890566">
    <property type="protein sequence ID" value="CUS24050.1"/>
    <property type="molecule type" value="Genomic_DNA"/>
</dbReference>
<dbReference type="InterPro" id="IPR036524">
    <property type="entry name" value="Frataxin/CyaY_sf"/>
</dbReference>
<dbReference type="OrthoDB" id="1897642at2759"/>
<proteinExistence type="inferred from homology"/>
<dbReference type="NCBIfam" id="TIGR03422">
    <property type="entry name" value="mito_frataxin"/>
    <property type="match status" value="1"/>
</dbReference>
<keyword evidence="4" id="KW-0409">Iron storage</keyword>
<evidence type="ECO:0000256" key="5">
    <source>
        <dbReference type="ARBA" id="ARBA00022448"/>
    </source>
</evidence>
<keyword evidence="8" id="KW-0560">Oxidoreductase</keyword>
<dbReference type="SMART" id="SM01219">
    <property type="entry name" value="Frataxin_Cyay"/>
    <property type="match status" value="1"/>
</dbReference>
<organism evidence="13 14">
    <name type="scientific">Lachancea quebecensis</name>
    <dbReference type="NCBI Taxonomy" id="1654605"/>
    <lineage>
        <taxon>Eukaryota</taxon>
        <taxon>Fungi</taxon>
        <taxon>Dikarya</taxon>
        <taxon>Ascomycota</taxon>
        <taxon>Saccharomycotina</taxon>
        <taxon>Saccharomycetes</taxon>
        <taxon>Saccharomycetales</taxon>
        <taxon>Saccharomycetaceae</taxon>
        <taxon>Lachancea</taxon>
    </lineage>
</organism>
<evidence type="ECO:0000313" key="13">
    <source>
        <dbReference type="EMBL" id="CUS24050.1"/>
    </source>
</evidence>
<dbReference type="InterPro" id="IPR020895">
    <property type="entry name" value="Frataxin_CS"/>
</dbReference>
<dbReference type="PRINTS" id="PR00904">
    <property type="entry name" value="FRATAXIN"/>
</dbReference>
<evidence type="ECO:0000256" key="4">
    <source>
        <dbReference type="ARBA" id="ARBA00022434"/>
    </source>
</evidence>
<accession>A0A0P1KVJ4</accession>
<sequence>MLRRSIITLGTAVARRHALRPPAACIRAFSRPRMITAMRGFASGPGSTDGHEIPKEVLELSADAYHKSSDSFLDSLQEQLEELSDAYPELLPDVELTQGVMTIEVPAVGTYVVNKQPPNKQIWLSSPVSGPNRFDFYKNRWISLRDGQDLLSLLNLELSGVLPEPVTIEA</sequence>
<keyword evidence="14" id="KW-1185">Reference proteome</keyword>
<dbReference type="GO" id="GO:0051537">
    <property type="term" value="F:2 iron, 2 sulfur cluster binding"/>
    <property type="evidence" value="ECO:0007669"/>
    <property type="project" value="TreeGrafter"/>
</dbReference>
<dbReference type="Proteomes" id="UP000236544">
    <property type="component" value="Unassembled WGS sequence"/>
</dbReference>
<keyword evidence="5" id="KW-0813">Transport</keyword>
<keyword evidence="6" id="KW-0410">Iron transport</keyword>
<dbReference type="GO" id="GO:0006879">
    <property type="term" value="P:intracellular iron ion homeostasis"/>
    <property type="evidence" value="ECO:0007669"/>
    <property type="project" value="UniProtKB-KW"/>
</dbReference>
<keyword evidence="10" id="KW-0406">Ion transport</keyword>
<keyword evidence="11" id="KW-0496">Mitochondrion</keyword>
<dbReference type="Pfam" id="PF01491">
    <property type="entry name" value="Frataxin_Cyay"/>
    <property type="match status" value="1"/>
</dbReference>
<dbReference type="InterPro" id="IPR002908">
    <property type="entry name" value="Frataxin/CyaY"/>
</dbReference>
<gene>
    <name evidence="13" type="ORF">LAQU0_S13e02168g</name>
</gene>
<dbReference type="GO" id="GO:0008199">
    <property type="term" value="F:ferric iron binding"/>
    <property type="evidence" value="ECO:0007669"/>
    <property type="project" value="InterPro"/>
</dbReference>
<keyword evidence="9" id="KW-0408">Iron</keyword>
<dbReference type="PANTHER" id="PTHR16821:SF2">
    <property type="entry name" value="FRATAXIN, MITOCHONDRIAL"/>
    <property type="match status" value="1"/>
</dbReference>
<evidence type="ECO:0000256" key="1">
    <source>
        <dbReference type="ARBA" id="ARBA00004173"/>
    </source>
</evidence>
<dbReference type="GO" id="GO:0034986">
    <property type="term" value="F:iron chaperone activity"/>
    <property type="evidence" value="ECO:0007669"/>
    <property type="project" value="TreeGrafter"/>
</dbReference>
<dbReference type="PANTHER" id="PTHR16821">
    <property type="entry name" value="FRATAXIN"/>
    <property type="match status" value="1"/>
</dbReference>
<comment type="catalytic activity">
    <reaction evidence="12">
        <text>4 Fe(2+) + O2 + 4 H(+) = 4 Fe(3+) + 2 H2O</text>
        <dbReference type="Rhea" id="RHEA:11148"/>
        <dbReference type="ChEBI" id="CHEBI:15377"/>
        <dbReference type="ChEBI" id="CHEBI:15378"/>
        <dbReference type="ChEBI" id="CHEBI:15379"/>
        <dbReference type="ChEBI" id="CHEBI:29033"/>
        <dbReference type="ChEBI" id="CHEBI:29034"/>
        <dbReference type="EC" id="1.16.3.1"/>
    </reaction>
</comment>
<dbReference type="AlphaFoldDB" id="A0A0P1KVJ4"/>
<keyword evidence="7" id="KW-0809">Transit peptide</keyword>
<evidence type="ECO:0000256" key="9">
    <source>
        <dbReference type="ARBA" id="ARBA00023004"/>
    </source>
</evidence>
<evidence type="ECO:0000256" key="10">
    <source>
        <dbReference type="ARBA" id="ARBA00023065"/>
    </source>
</evidence>